<evidence type="ECO:0000256" key="1">
    <source>
        <dbReference type="ARBA" id="ARBA00004251"/>
    </source>
</evidence>
<keyword evidence="10" id="KW-0325">Glycoprotein</keyword>
<keyword evidence="4 13" id="KW-0808">Transferase</keyword>
<feature type="domain" description="Bulb-type lectin" evidence="17">
    <location>
        <begin position="28"/>
        <end position="155"/>
    </location>
</feature>
<evidence type="ECO:0000256" key="8">
    <source>
        <dbReference type="ARBA" id="ARBA00022840"/>
    </source>
</evidence>
<dbReference type="AlphaFoldDB" id="A0ABD3CAF7"/>
<dbReference type="FunFam" id="1.10.510.10:FF:000060">
    <property type="entry name" value="G-type lectin S-receptor-like serine/threonine-protein kinase"/>
    <property type="match status" value="1"/>
</dbReference>
<dbReference type="PROSITE" id="PS50011">
    <property type="entry name" value="PROTEIN_KINASE_DOM"/>
    <property type="match status" value="1"/>
</dbReference>
<dbReference type="Pfam" id="PF00954">
    <property type="entry name" value="S_locus_glycop"/>
    <property type="match status" value="1"/>
</dbReference>
<dbReference type="PIRSF" id="PIRSF000641">
    <property type="entry name" value="SRK"/>
    <property type="match status" value="1"/>
</dbReference>
<dbReference type="GO" id="GO:0005886">
    <property type="term" value="C:plasma membrane"/>
    <property type="evidence" value="ECO:0007669"/>
    <property type="project" value="UniProtKB-SubCell"/>
</dbReference>
<feature type="domain" description="Apple" evidence="18">
    <location>
        <begin position="346"/>
        <end position="425"/>
    </location>
</feature>
<dbReference type="InterPro" id="IPR024171">
    <property type="entry name" value="SRK-like_kinase"/>
</dbReference>
<name>A0ABD3CAF7_9LAMI</name>
<evidence type="ECO:0000256" key="5">
    <source>
        <dbReference type="ARBA" id="ARBA00022729"/>
    </source>
</evidence>
<dbReference type="GO" id="GO:0004674">
    <property type="term" value="F:protein serine/threonine kinase activity"/>
    <property type="evidence" value="ECO:0007669"/>
    <property type="project" value="UniProtKB-KW"/>
</dbReference>
<feature type="domain" description="Protein kinase" evidence="16">
    <location>
        <begin position="492"/>
        <end position="778"/>
    </location>
</feature>
<protein>
    <recommendedName>
        <fullName evidence="13">Receptor-like serine/threonine-protein kinase</fullName>
        <ecNumber evidence="13">2.7.11.1</ecNumber>
    </recommendedName>
</protein>
<dbReference type="InterPro" id="IPR001245">
    <property type="entry name" value="Ser-Thr/Tyr_kinase_cat_dom"/>
</dbReference>
<evidence type="ECO:0000259" key="17">
    <source>
        <dbReference type="PROSITE" id="PS50927"/>
    </source>
</evidence>
<dbReference type="InterPro" id="IPR003609">
    <property type="entry name" value="Pan_app"/>
</dbReference>
<evidence type="ECO:0000256" key="4">
    <source>
        <dbReference type="ARBA" id="ARBA00022679"/>
    </source>
</evidence>
<keyword evidence="6 13" id="KW-0547">Nucleotide-binding</keyword>
<keyword evidence="14" id="KW-0472">Membrane</keyword>
<dbReference type="InterPro" id="IPR000719">
    <property type="entry name" value="Prot_kinase_dom"/>
</dbReference>
<comment type="caution">
    <text evidence="19">The sequence shown here is derived from an EMBL/GenBank/DDBJ whole genome shotgun (WGS) entry which is preliminary data.</text>
</comment>
<sequence>MKSSILSSSFSLICLLHMFSFVSISIATDTINTNQIIRDRDTLVSSAERFEFGFFSPGSSTNRYVGIWYKRNITVKTVIWVANRESPLRRNSTASSRVLIFNPSGELVIRDDKSNNTIWSSNTTRVARKPVLQLLDTGNLVVREANDNRPKNYLWQSFDYPTDTLLPGMSIGWNPVTGRETHLASWRTYEDPTPDFTFQFDITTGYPQVVIRRAGAIQYRLGPWNGIQFKTKQVPIFKAGTFKNNSVVLYIEDTSDESVVSRFTLSPIGVGQRWTWVVGQSEDWVFSYSFPADMCDTYRICGAHGLCNPDKNPVCGCMDRFVPKVREGWIRSDWSGGCVRRSPLNCADDVFLKYSGVKLPYSSGTLFNGSNNDEECKAACLRNCSCMAYSNVRSGVSGCMLWFGDLFDFRRIKGAPLQIYIRMAASELDNNRKKRRTLIAILTSVAGIVLLGLSLTLFIWKRLRKDGLEINGEDIELPMYDLSTVNKATNNLSNDNKLGEGGFGPVYKGVLDDGKEVAIKRLSATSSQGVDEFKNEVICIAKLQHRNLVKLLGCCIQGHEKMLIYEYLSNKSLDLILFDKTKSSQLDWQKRFQIIAGIARGLLYLHQDSHLRIIHRDLKASNVLLDNDLNPKISDFGMARIFGGNETEANTKRVVGTYGYMSPEYAGDGLFSLKSDIYSFGVLVLEIVSGQRNRGFHHLDHHHNLLGHSWILHKDGMSLELVEPNILNSVNKNELLRSIHVALLCVQHSPEDRPDMSSVLLMLGGGGVLPEARLPGFFSERQGFGNERTTSTNATSRSNEYTITLLDAR</sequence>
<dbReference type="PROSITE" id="PS00108">
    <property type="entry name" value="PROTEIN_KINASE_ST"/>
    <property type="match status" value="1"/>
</dbReference>
<dbReference type="InterPro" id="IPR008271">
    <property type="entry name" value="Ser/Thr_kinase_AS"/>
</dbReference>
<dbReference type="Pfam" id="PF01453">
    <property type="entry name" value="B_lectin"/>
    <property type="match status" value="1"/>
</dbReference>
<dbReference type="InterPro" id="IPR001480">
    <property type="entry name" value="Bulb-type_lectin_dom"/>
</dbReference>
<dbReference type="SMART" id="SM00108">
    <property type="entry name" value="B_lectin"/>
    <property type="match status" value="1"/>
</dbReference>
<comment type="catalytic activity">
    <reaction evidence="11 13">
        <text>L-threonyl-[protein] + ATP = O-phospho-L-threonyl-[protein] + ADP + H(+)</text>
        <dbReference type="Rhea" id="RHEA:46608"/>
        <dbReference type="Rhea" id="RHEA-COMP:11060"/>
        <dbReference type="Rhea" id="RHEA-COMP:11605"/>
        <dbReference type="ChEBI" id="CHEBI:15378"/>
        <dbReference type="ChEBI" id="CHEBI:30013"/>
        <dbReference type="ChEBI" id="CHEBI:30616"/>
        <dbReference type="ChEBI" id="CHEBI:61977"/>
        <dbReference type="ChEBI" id="CHEBI:456216"/>
        <dbReference type="EC" id="2.7.11.1"/>
    </reaction>
</comment>
<feature type="signal peptide" evidence="15">
    <location>
        <begin position="1"/>
        <end position="27"/>
    </location>
</feature>
<dbReference type="FunFam" id="3.30.200.20:FF:000195">
    <property type="entry name" value="G-type lectin S-receptor-like serine/threonine-protein kinase"/>
    <property type="match status" value="1"/>
</dbReference>
<evidence type="ECO:0000256" key="3">
    <source>
        <dbReference type="ARBA" id="ARBA00022527"/>
    </source>
</evidence>
<evidence type="ECO:0000256" key="10">
    <source>
        <dbReference type="ARBA" id="ARBA00023180"/>
    </source>
</evidence>
<dbReference type="FunFam" id="2.90.10.10:FF:000004">
    <property type="entry name" value="G-type lectin S-receptor-like serine/threonine-protein kinase"/>
    <property type="match status" value="1"/>
</dbReference>
<dbReference type="PANTHER" id="PTHR27002">
    <property type="entry name" value="RECEPTOR-LIKE SERINE/THREONINE-PROTEIN KINASE SD1-8"/>
    <property type="match status" value="1"/>
</dbReference>
<keyword evidence="14" id="KW-1133">Transmembrane helix</keyword>
<comment type="similarity">
    <text evidence="13">Belongs to the protein kinase superfamily. Ser/Thr protein kinase family.</text>
</comment>
<dbReference type="SUPFAM" id="SSF56112">
    <property type="entry name" value="Protein kinase-like (PK-like)"/>
    <property type="match status" value="1"/>
</dbReference>
<evidence type="ECO:0000259" key="18">
    <source>
        <dbReference type="PROSITE" id="PS50948"/>
    </source>
</evidence>
<dbReference type="Pfam" id="PF08276">
    <property type="entry name" value="PAN_2"/>
    <property type="match status" value="1"/>
</dbReference>
<dbReference type="SMART" id="SM00473">
    <property type="entry name" value="PAN_AP"/>
    <property type="match status" value="1"/>
</dbReference>
<feature type="chain" id="PRO_5044787187" description="Receptor-like serine/threonine-protein kinase" evidence="15">
    <location>
        <begin position="28"/>
        <end position="809"/>
    </location>
</feature>
<evidence type="ECO:0000259" key="16">
    <source>
        <dbReference type="PROSITE" id="PS50011"/>
    </source>
</evidence>
<keyword evidence="5 15" id="KW-0732">Signal</keyword>
<keyword evidence="2" id="KW-1003">Cell membrane</keyword>
<evidence type="ECO:0000313" key="19">
    <source>
        <dbReference type="EMBL" id="KAL3626833.1"/>
    </source>
</evidence>
<evidence type="ECO:0000256" key="6">
    <source>
        <dbReference type="ARBA" id="ARBA00022741"/>
    </source>
</evidence>
<comment type="subcellular location">
    <subcellularLocation>
        <location evidence="1">Cell membrane</location>
        <topology evidence="1">Single-pass type I membrane protein</topology>
    </subcellularLocation>
</comment>
<dbReference type="PROSITE" id="PS50948">
    <property type="entry name" value="PAN"/>
    <property type="match status" value="1"/>
</dbReference>
<feature type="transmembrane region" description="Helical" evidence="14">
    <location>
        <begin position="438"/>
        <end position="460"/>
    </location>
</feature>
<dbReference type="Gene3D" id="2.90.10.10">
    <property type="entry name" value="Bulb-type lectin domain"/>
    <property type="match status" value="1"/>
</dbReference>
<evidence type="ECO:0000256" key="11">
    <source>
        <dbReference type="ARBA" id="ARBA00047899"/>
    </source>
</evidence>
<dbReference type="EC" id="2.7.11.1" evidence="13"/>
<keyword evidence="7 13" id="KW-0418">Kinase</keyword>
<proteinExistence type="inferred from homology"/>
<dbReference type="GO" id="GO:0005524">
    <property type="term" value="F:ATP binding"/>
    <property type="evidence" value="ECO:0007669"/>
    <property type="project" value="UniProtKB-KW"/>
</dbReference>
<organism evidence="19 20">
    <name type="scientific">Castilleja foliolosa</name>
    <dbReference type="NCBI Taxonomy" id="1961234"/>
    <lineage>
        <taxon>Eukaryota</taxon>
        <taxon>Viridiplantae</taxon>
        <taxon>Streptophyta</taxon>
        <taxon>Embryophyta</taxon>
        <taxon>Tracheophyta</taxon>
        <taxon>Spermatophyta</taxon>
        <taxon>Magnoliopsida</taxon>
        <taxon>eudicotyledons</taxon>
        <taxon>Gunneridae</taxon>
        <taxon>Pentapetalae</taxon>
        <taxon>asterids</taxon>
        <taxon>lamiids</taxon>
        <taxon>Lamiales</taxon>
        <taxon>Orobanchaceae</taxon>
        <taxon>Pedicularideae</taxon>
        <taxon>Castillejinae</taxon>
        <taxon>Castilleja</taxon>
    </lineage>
</organism>
<dbReference type="PANTHER" id="PTHR27002:SF851">
    <property type="entry name" value="G-TYPE LECTIN S-RECEPTOR-LIKE SERINE_THREONINE-PROTEIN KINASE SD1-1"/>
    <property type="match status" value="1"/>
</dbReference>
<keyword evidence="14" id="KW-0812">Transmembrane</keyword>
<reference evidence="20" key="1">
    <citation type="journal article" date="2024" name="IScience">
        <title>Strigolactones Initiate the Formation of Haustorium-like Structures in Castilleja.</title>
        <authorList>
            <person name="Buerger M."/>
            <person name="Peterson D."/>
            <person name="Chory J."/>
        </authorList>
    </citation>
    <scope>NUCLEOTIDE SEQUENCE [LARGE SCALE GENOMIC DNA]</scope>
</reference>
<gene>
    <name evidence="19" type="ORF">CASFOL_029312</name>
</gene>
<evidence type="ECO:0000256" key="14">
    <source>
        <dbReference type="SAM" id="Phobius"/>
    </source>
</evidence>
<comment type="catalytic activity">
    <reaction evidence="12 13">
        <text>L-seryl-[protein] + ATP = O-phospho-L-seryl-[protein] + ADP + H(+)</text>
        <dbReference type="Rhea" id="RHEA:17989"/>
        <dbReference type="Rhea" id="RHEA-COMP:9863"/>
        <dbReference type="Rhea" id="RHEA-COMP:11604"/>
        <dbReference type="ChEBI" id="CHEBI:15378"/>
        <dbReference type="ChEBI" id="CHEBI:29999"/>
        <dbReference type="ChEBI" id="CHEBI:30616"/>
        <dbReference type="ChEBI" id="CHEBI:83421"/>
        <dbReference type="ChEBI" id="CHEBI:456216"/>
        <dbReference type="EC" id="2.7.11.1"/>
    </reaction>
</comment>
<dbReference type="InterPro" id="IPR000858">
    <property type="entry name" value="S_locus_glycoprot_dom"/>
</dbReference>
<evidence type="ECO:0000256" key="15">
    <source>
        <dbReference type="SAM" id="SignalP"/>
    </source>
</evidence>
<dbReference type="CDD" id="cd14066">
    <property type="entry name" value="STKc_IRAK"/>
    <property type="match status" value="1"/>
</dbReference>
<accession>A0ABD3CAF7</accession>
<dbReference type="CDD" id="cd01098">
    <property type="entry name" value="PAN_AP_plant"/>
    <property type="match status" value="1"/>
</dbReference>
<dbReference type="SMART" id="SM00220">
    <property type="entry name" value="S_TKc"/>
    <property type="match status" value="1"/>
</dbReference>
<evidence type="ECO:0000256" key="12">
    <source>
        <dbReference type="ARBA" id="ARBA00048679"/>
    </source>
</evidence>
<keyword evidence="3 13" id="KW-0723">Serine/threonine-protein kinase</keyword>
<dbReference type="Gene3D" id="3.30.200.20">
    <property type="entry name" value="Phosphorylase Kinase, domain 1"/>
    <property type="match status" value="1"/>
</dbReference>
<dbReference type="Pfam" id="PF07714">
    <property type="entry name" value="PK_Tyr_Ser-Thr"/>
    <property type="match status" value="1"/>
</dbReference>
<dbReference type="CDD" id="cd00028">
    <property type="entry name" value="B_lectin"/>
    <property type="match status" value="1"/>
</dbReference>
<dbReference type="Proteomes" id="UP001632038">
    <property type="component" value="Unassembled WGS sequence"/>
</dbReference>
<dbReference type="Gene3D" id="1.10.510.10">
    <property type="entry name" value="Transferase(Phosphotransferase) domain 1"/>
    <property type="match status" value="1"/>
</dbReference>
<dbReference type="PROSITE" id="PS50927">
    <property type="entry name" value="BULB_LECTIN"/>
    <property type="match status" value="1"/>
</dbReference>
<evidence type="ECO:0000256" key="2">
    <source>
        <dbReference type="ARBA" id="ARBA00022475"/>
    </source>
</evidence>
<evidence type="ECO:0000256" key="13">
    <source>
        <dbReference type="PIRNR" id="PIRNR000641"/>
    </source>
</evidence>
<evidence type="ECO:0000313" key="20">
    <source>
        <dbReference type="Proteomes" id="UP001632038"/>
    </source>
</evidence>
<dbReference type="SUPFAM" id="SSF51110">
    <property type="entry name" value="alpha-D-mannose-specific plant lectins"/>
    <property type="match status" value="1"/>
</dbReference>
<dbReference type="InterPro" id="IPR011009">
    <property type="entry name" value="Kinase-like_dom_sf"/>
</dbReference>
<keyword evidence="8 13" id="KW-0067">ATP-binding</keyword>
<keyword evidence="20" id="KW-1185">Reference proteome</keyword>
<keyword evidence="9" id="KW-1015">Disulfide bond</keyword>
<dbReference type="EMBL" id="JAVIJP010000043">
    <property type="protein sequence ID" value="KAL3626833.1"/>
    <property type="molecule type" value="Genomic_DNA"/>
</dbReference>
<evidence type="ECO:0000256" key="9">
    <source>
        <dbReference type="ARBA" id="ARBA00023157"/>
    </source>
</evidence>
<evidence type="ECO:0000256" key="7">
    <source>
        <dbReference type="ARBA" id="ARBA00022777"/>
    </source>
</evidence>
<dbReference type="InterPro" id="IPR036426">
    <property type="entry name" value="Bulb-type_lectin_dom_sf"/>
</dbReference>